<protein>
    <submittedName>
        <fullName evidence="2">Uracil-DNA glycosylase family protein</fullName>
    </submittedName>
</protein>
<dbReference type="PANTHER" id="PTHR42160:SF1">
    <property type="entry name" value="URACIL-DNA GLYCOSYLASE SUPERFAMILY PROTEIN"/>
    <property type="match status" value="1"/>
</dbReference>
<gene>
    <name evidence="2" type="ORF">PQ472_01670</name>
</gene>
<dbReference type="Pfam" id="PF03167">
    <property type="entry name" value="UDG"/>
    <property type="match status" value="1"/>
</dbReference>
<dbReference type="RefSeq" id="WP_274260798.1">
    <property type="nucleotide sequence ID" value="NZ_CP117884.1"/>
</dbReference>
<dbReference type="Proteomes" id="UP001220377">
    <property type="component" value="Chromosome"/>
</dbReference>
<proteinExistence type="predicted"/>
<evidence type="ECO:0000313" key="2">
    <source>
        <dbReference type="EMBL" id="WDF82977.1"/>
    </source>
</evidence>
<organism evidence="2 3">
    <name type="scientific">Lacticaseibacillus pabuli</name>
    <dbReference type="NCBI Taxonomy" id="3025672"/>
    <lineage>
        <taxon>Bacteria</taxon>
        <taxon>Bacillati</taxon>
        <taxon>Bacillota</taxon>
        <taxon>Bacilli</taxon>
        <taxon>Lactobacillales</taxon>
        <taxon>Lactobacillaceae</taxon>
        <taxon>Lacticaseibacillus</taxon>
    </lineage>
</organism>
<dbReference type="InterPro" id="IPR005122">
    <property type="entry name" value="Uracil-DNA_glycosylase-like"/>
</dbReference>
<dbReference type="SMART" id="SM00986">
    <property type="entry name" value="UDG"/>
    <property type="match status" value="1"/>
</dbReference>
<reference evidence="2 3" key="1">
    <citation type="submission" date="2023-02" db="EMBL/GenBank/DDBJ databases">
        <title>Genome sequence of Lacticaseibacillus sp. KACC 23028.</title>
        <authorList>
            <person name="Kim S."/>
            <person name="Heo J."/>
            <person name="Kwon S.-W."/>
        </authorList>
    </citation>
    <scope>NUCLEOTIDE SEQUENCE [LARGE SCALE GENOMIC DNA]</scope>
    <source>
        <strain evidence="2 3">KACC 23028</strain>
    </source>
</reference>
<dbReference type="InterPro" id="IPR036895">
    <property type="entry name" value="Uracil-DNA_glycosylase-like_sf"/>
</dbReference>
<dbReference type="SMART" id="SM00987">
    <property type="entry name" value="UreE_C"/>
    <property type="match status" value="1"/>
</dbReference>
<feature type="domain" description="Uracil-DNA glycosylase-like" evidence="1">
    <location>
        <begin position="28"/>
        <end position="185"/>
    </location>
</feature>
<name>A0ABY7WS32_9LACO</name>
<dbReference type="SUPFAM" id="SSF52141">
    <property type="entry name" value="Uracil-DNA glycosylase-like"/>
    <property type="match status" value="1"/>
</dbReference>
<dbReference type="Gene3D" id="3.40.470.10">
    <property type="entry name" value="Uracil-DNA glycosylase-like domain"/>
    <property type="match status" value="1"/>
</dbReference>
<dbReference type="InterPro" id="IPR047124">
    <property type="entry name" value="HI_0220.2"/>
</dbReference>
<dbReference type="CDD" id="cd10033">
    <property type="entry name" value="UDG_like"/>
    <property type="match status" value="1"/>
</dbReference>
<evidence type="ECO:0000313" key="3">
    <source>
        <dbReference type="Proteomes" id="UP001220377"/>
    </source>
</evidence>
<sequence length="193" mass="21748">MDQFNEIHQGIMADPANAAFTAQGIAPLYHVTADATIIIISQAPSRKAQESMVFWNDPSGDRLRDWMGVSKDEFYNSGKIAVMPIDFYYPGKGKSGDLPPRKGFAEKWHAPLLAGMPKLQLKLLIGAYAIKYYLGADREKTLTATVHNFDHYLPEYFPLVHPSPLNYGWLHRNDWFASDVLPVLKAQVRQALN</sequence>
<evidence type="ECO:0000259" key="1">
    <source>
        <dbReference type="SMART" id="SM00986"/>
    </source>
</evidence>
<dbReference type="EMBL" id="CP117884">
    <property type="protein sequence ID" value="WDF82977.1"/>
    <property type="molecule type" value="Genomic_DNA"/>
</dbReference>
<accession>A0ABY7WS32</accession>
<dbReference type="PANTHER" id="PTHR42160">
    <property type="entry name" value="URACIL-DNA GLYCOSYLASE SUPERFAMILY PROTEIN"/>
    <property type="match status" value="1"/>
</dbReference>
<keyword evidence="3" id="KW-1185">Reference proteome</keyword>